<accession>A0A368F5Z1</accession>
<name>A0A368F5Z1_ANCCA</name>
<organism evidence="1 2">
    <name type="scientific">Ancylostoma caninum</name>
    <name type="common">Dog hookworm</name>
    <dbReference type="NCBI Taxonomy" id="29170"/>
    <lineage>
        <taxon>Eukaryota</taxon>
        <taxon>Metazoa</taxon>
        <taxon>Ecdysozoa</taxon>
        <taxon>Nematoda</taxon>
        <taxon>Chromadorea</taxon>
        <taxon>Rhabditida</taxon>
        <taxon>Rhabditina</taxon>
        <taxon>Rhabditomorpha</taxon>
        <taxon>Strongyloidea</taxon>
        <taxon>Ancylostomatidae</taxon>
        <taxon>Ancylostomatinae</taxon>
        <taxon>Ancylostoma</taxon>
    </lineage>
</organism>
<proteinExistence type="predicted"/>
<keyword evidence="2" id="KW-1185">Reference proteome</keyword>
<comment type="caution">
    <text evidence="1">The sequence shown here is derived from an EMBL/GenBank/DDBJ whole genome shotgun (WGS) entry which is preliminary data.</text>
</comment>
<protein>
    <submittedName>
        <fullName evidence="1">Uncharacterized protein</fullName>
    </submittedName>
</protein>
<gene>
    <name evidence="1" type="ORF">ANCCAN_26714</name>
</gene>
<evidence type="ECO:0000313" key="2">
    <source>
        <dbReference type="Proteomes" id="UP000252519"/>
    </source>
</evidence>
<sequence>MLTLLFIWALIDSDNFVGEIIKEGVVSTEEMEMEKTHPEMAGKMSEFVLLDVSIVVTITGMVCVITPNHPLDSCISGDDVHVVFLLIILVARRCAQVGRGFGGDRTILNISTENRIGSSDAIVL</sequence>
<dbReference type="AlphaFoldDB" id="A0A368F5Z1"/>
<evidence type="ECO:0000313" key="1">
    <source>
        <dbReference type="EMBL" id="RCN27551.1"/>
    </source>
</evidence>
<dbReference type="Proteomes" id="UP000252519">
    <property type="component" value="Unassembled WGS sequence"/>
</dbReference>
<dbReference type="EMBL" id="JOJR01003924">
    <property type="protein sequence ID" value="RCN27551.1"/>
    <property type="molecule type" value="Genomic_DNA"/>
</dbReference>
<reference evidence="1 2" key="1">
    <citation type="submission" date="2014-10" db="EMBL/GenBank/DDBJ databases">
        <title>Draft genome of the hookworm Ancylostoma caninum.</title>
        <authorList>
            <person name="Mitreva M."/>
        </authorList>
    </citation>
    <scope>NUCLEOTIDE SEQUENCE [LARGE SCALE GENOMIC DNA]</scope>
    <source>
        <strain evidence="1 2">Baltimore</strain>
    </source>
</reference>
<dbReference type="OrthoDB" id="10506754at2759"/>